<sequence>MPATSTPKVANAESNPLKILDDDEEKPTLVLNEDTGEFVISPATMRTPSNSVDTSSSETFAYNLETYLAERRLIRLVRKRSALYNRHHRRFRDDVFKEQLWQDIARKMSVEINKCISTWAELRYKYQRHVRRLRSYRRQVQTCRSRARARPIMLHEEELIFLYTHVAQFPLQSNRRNSRPPLDVSSGTDDVTIVNTQPPIIDVDAEYSDQYNISPDQQRLIEAVRAYPQLYDTEHDDYENYHHRGLIWSAISNELREKATKLMKIWLHLQTRYEWELLQANNSSSDSSHLLTQLNFLEPHIRQTPNTVCKLSLYLKDGWFDSIDHFRTIVNLINVLKTVPEFPQLLEDKQDMAVQDTSSYKELWSRVAAQVKCSSQRCEVTWLVLRKFYLELAEMRKVGYQLQDKWFFENIIGCLYKLLTSRSVRYAQKHAVNNVPKVASQTKPNPPQDKTPVTVRDVRTTETTPAVAPLVTPLPLGINYPPTMRQPNITISAIPKNSSSSSQSTNTVFSAISSTSSNSTISTTGTTRATSTITTASNTSISANSSSGAVGTTGYTLPYISAAITVIPKTRPTAATTAAPPVVTVTKSTYMDALPNPLALPILATVQLATRPSVPSVPSARFIPARSGLQVTVRSKTSLPLSPSVIGSTSTNNPTGNSIGGATIIRAVPAASSASAVPAAPIVLAAPTAPATRTLLAAPIAPAVRTILAAPTAPATFTSPAAPTVLAASAARAALASPTASAVLTAPAVPTVLVAPTALAAPAASARMPPITAQEPVSIAEVTPPLPKLRPMDVLRNKTMLSSKGAASMPMPKLTPTTFAKMPPNEIGGNPASSGNISSNSSLTKSVAPSSTLMASIGISSSASRVSGRMEPAWVPPLVPSNAPKIPCTPLGVSVSMANSMPPSTSSMLTNAVSISSRGRTERSGVPPLVPSNAPKIPPNPKVGVSMGKTVPPSQSSMLSLLSARTEPSGVPLLVPSNAPKIPTNTKVAKTIPPCPSTMLSNAIRSGVRPSDPSNNPSKSSSVSTISMAKGAKVTACPSNLTPSEAEMKVEIRNHPTMGPVIYAEGPAVPFLPNLTMARTAFFIREVMAIPQLHSTDPDVMLKSSRYWQHLSRKFHMPEQMCRGIWRFLAANISLFPEIAPMSNLMSPFKGSLKTWERSNRLFSKFDGIARKYEWMQYKDKLPALMQFFGGYEHLYWDLRRPRPGEDSQAVQQPPRSLTEQERQEVWQLARERFPHINHRDVWAMFKFAFKTYMEDLERGIENPWPQNWWHALEQLKYLVNMRYHPLEPFYYIVHNKFMEEVKRCSMYEALMQSNSSGSVISSLANISPMPWETAEAKELFAMQKQQRQQKQQQQEQEQKQQHQKSKQQEQEQVKKTLPQLQPLEVTEVCTVSQSLPSIDVFQLSRLMLCYPHTYSQSSTIEKRRAWLKVANELNTSVTECRLCLQHAVRDMRLVKLGDPKYRCLLSHKYYRHLDEIYNQVKAGGPQMKMPIPKTISRIVLESTDRVYPTRFLPEINIAVCKPSLVVKNWAYAAINLPYANQSSLRTRLKHIFEKYANLAGIKWPVQCSNGAPKLRQKQQNAQQEQEQEKRSLLEQPNPKRPRLK</sequence>
<feature type="domain" description="MADF" evidence="2">
    <location>
        <begin position="219"/>
        <end position="302"/>
    </location>
</feature>
<protein>
    <submittedName>
        <fullName evidence="4">Uncharacterized protein LOC108619042</fullName>
    </submittedName>
</protein>
<reference evidence="4" key="3">
    <citation type="submission" date="2025-08" db="UniProtKB">
        <authorList>
            <consortium name="RefSeq"/>
        </authorList>
    </citation>
    <scope>IDENTIFICATION</scope>
    <source>
        <tissue evidence="4">Whole organism</tissue>
    </source>
</reference>
<name>A0ABM1PUD3_DROAR</name>
<feature type="domain" description="MADF" evidence="2">
    <location>
        <begin position="334"/>
        <end position="420"/>
    </location>
</feature>
<feature type="compositionally biased region" description="Low complexity" evidence="1">
    <location>
        <begin position="1010"/>
        <end position="1027"/>
    </location>
</feature>
<feature type="region of interest" description="Disordered" evidence="1">
    <location>
        <begin position="918"/>
        <end position="941"/>
    </location>
</feature>
<dbReference type="InterPro" id="IPR039353">
    <property type="entry name" value="TF_Adf1"/>
</dbReference>
<dbReference type="GeneID" id="108619042"/>
<reference evidence="3" key="2">
    <citation type="journal article" date="2016" name="G3 (Bethesda)">
        <title>Genome Evolution in Three Species of Cactophilic Drosophila.</title>
        <authorList>
            <person name="Sanchez-Flores A."/>
            <person name="Penazola F."/>
            <person name="Carpinteyro-Ponce J."/>
            <person name="Nazario-Yepiz N."/>
            <person name="Abreu-Goodger C."/>
            <person name="Machado C.A."/>
            <person name="Markow T.A."/>
        </authorList>
    </citation>
    <scope>NUCLEOTIDE SEQUENCE [LARGE SCALE GENOMIC DNA]</scope>
</reference>
<dbReference type="InterPro" id="IPR006578">
    <property type="entry name" value="MADF-dom"/>
</dbReference>
<reference evidence="3" key="1">
    <citation type="journal article" date="1997" name="Nucleic Acids Res.">
        <title>tRNAscan-SE: a program for improved detection of transfer RNA genes in genomic sequence.</title>
        <authorList>
            <person name="Lowe T.M."/>
            <person name="Eddy S.R."/>
        </authorList>
    </citation>
    <scope>NUCLEOTIDE SEQUENCE [LARGE SCALE GENOMIC DNA]</scope>
</reference>
<keyword evidence="3" id="KW-1185">Reference proteome</keyword>
<feature type="region of interest" description="Disordered" evidence="1">
    <location>
        <begin position="1573"/>
        <end position="1605"/>
    </location>
</feature>
<feature type="region of interest" description="Disordered" evidence="1">
    <location>
        <begin position="1343"/>
        <end position="1376"/>
    </location>
</feature>
<dbReference type="SMART" id="SM00595">
    <property type="entry name" value="MADF"/>
    <property type="match status" value="2"/>
</dbReference>
<organism evidence="3 4">
    <name type="scientific">Drosophila arizonae</name>
    <name type="common">Fruit fly</name>
    <dbReference type="NCBI Taxonomy" id="7263"/>
    <lineage>
        <taxon>Eukaryota</taxon>
        <taxon>Metazoa</taxon>
        <taxon>Ecdysozoa</taxon>
        <taxon>Arthropoda</taxon>
        <taxon>Hexapoda</taxon>
        <taxon>Insecta</taxon>
        <taxon>Pterygota</taxon>
        <taxon>Neoptera</taxon>
        <taxon>Endopterygota</taxon>
        <taxon>Diptera</taxon>
        <taxon>Brachycera</taxon>
        <taxon>Muscomorpha</taxon>
        <taxon>Ephydroidea</taxon>
        <taxon>Drosophilidae</taxon>
        <taxon>Drosophila</taxon>
    </lineage>
</organism>
<proteinExistence type="predicted"/>
<evidence type="ECO:0000313" key="4">
    <source>
        <dbReference type="RefSeq" id="XP_017870819.1"/>
    </source>
</evidence>
<feature type="region of interest" description="Disordered" evidence="1">
    <location>
        <begin position="824"/>
        <end position="844"/>
    </location>
</feature>
<feature type="compositionally biased region" description="Basic and acidic residues" evidence="1">
    <location>
        <begin position="1357"/>
        <end position="1375"/>
    </location>
</feature>
<accession>A0ABM1PUD3</accession>
<feature type="domain" description="MADF" evidence="2">
    <location>
        <begin position="72"/>
        <end position="167"/>
    </location>
</feature>
<dbReference type="Pfam" id="PF10545">
    <property type="entry name" value="MADF_DNA_bdg"/>
    <property type="match status" value="2"/>
</dbReference>
<feature type="region of interest" description="Disordered" evidence="1">
    <location>
        <begin position="1005"/>
        <end position="1027"/>
    </location>
</feature>
<dbReference type="PANTHER" id="PTHR12243:SF67">
    <property type="entry name" value="COREPRESSOR OF PANGOLIN, ISOFORM A-RELATED"/>
    <property type="match status" value="1"/>
</dbReference>
<evidence type="ECO:0000256" key="1">
    <source>
        <dbReference type="SAM" id="MobiDB-lite"/>
    </source>
</evidence>
<feature type="compositionally biased region" description="Low complexity" evidence="1">
    <location>
        <begin position="828"/>
        <end position="842"/>
    </location>
</feature>
<dbReference type="PROSITE" id="PS51029">
    <property type="entry name" value="MADF"/>
    <property type="match status" value="3"/>
</dbReference>
<dbReference type="PANTHER" id="PTHR12243">
    <property type="entry name" value="MADF DOMAIN TRANSCRIPTION FACTOR"/>
    <property type="match status" value="1"/>
</dbReference>
<evidence type="ECO:0000313" key="3">
    <source>
        <dbReference type="Proteomes" id="UP000694904"/>
    </source>
</evidence>
<evidence type="ECO:0000259" key="2">
    <source>
        <dbReference type="PROSITE" id="PS51029"/>
    </source>
</evidence>
<gene>
    <name evidence="4" type="primary">LOC108619042</name>
</gene>
<feature type="compositionally biased region" description="Low complexity" evidence="1">
    <location>
        <begin position="1344"/>
        <end position="1356"/>
    </location>
</feature>
<dbReference type="RefSeq" id="XP_017870819.1">
    <property type="nucleotide sequence ID" value="XM_018015330.1"/>
</dbReference>
<dbReference type="Proteomes" id="UP000694904">
    <property type="component" value="Chromosome X"/>
</dbReference>